<accession>A0A5B2TWW0</accession>
<name>A0A5B2TWW0_9FLAO</name>
<proteinExistence type="predicted"/>
<evidence type="ECO:0000313" key="1">
    <source>
        <dbReference type="EMBL" id="KAA2218285.1"/>
    </source>
</evidence>
<gene>
    <name evidence="1" type="ORF">F0361_01295</name>
</gene>
<comment type="caution">
    <text evidence="1">The sequence shown here is derived from an EMBL/GenBank/DDBJ whole genome shotgun (WGS) entry which is preliminary data.</text>
</comment>
<dbReference type="RefSeq" id="WP_154916905.1">
    <property type="nucleotide sequence ID" value="NZ_VUOE01000001.1"/>
</dbReference>
<dbReference type="Proteomes" id="UP000323188">
    <property type="component" value="Unassembled WGS sequence"/>
</dbReference>
<organism evidence="1 2">
    <name type="scientific">Maribacter flavus</name>
    <dbReference type="NCBI Taxonomy" id="1658664"/>
    <lineage>
        <taxon>Bacteria</taxon>
        <taxon>Pseudomonadati</taxon>
        <taxon>Bacteroidota</taxon>
        <taxon>Flavobacteriia</taxon>
        <taxon>Flavobacteriales</taxon>
        <taxon>Flavobacteriaceae</taxon>
        <taxon>Maribacter</taxon>
    </lineage>
</organism>
<sequence>MAGLNQSDLWNVQSMFDQYCKLVNIDKANISELQFRETKQAFVAGLSTYHRSLIANANQPGPLNFEFIHLMEAQLRDFWNETLESHIENTNKNNQ</sequence>
<protein>
    <submittedName>
        <fullName evidence="1">Uncharacterized protein</fullName>
    </submittedName>
</protein>
<reference evidence="1 2" key="1">
    <citation type="submission" date="2019-09" db="EMBL/GenBank/DDBJ databases">
        <authorList>
            <person name="Khan S.A."/>
            <person name="Jeon C.O."/>
            <person name="Chun B.H."/>
            <person name="Jeong S.E."/>
        </authorList>
    </citation>
    <scope>NUCLEOTIDE SEQUENCE [LARGE SCALE GENOMIC DNA]</scope>
    <source>
        <strain evidence="1 2">KCTC 42508</strain>
    </source>
</reference>
<evidence type="ECO:0000313" key="2">
    <source>
        <dbReference type="Proteomes" id="UP000323188"/>
    </source>
</evidence>
<dbReference type="EMBL" id="VUOE01000001">
    <property type="protein sequence ID" value="KAA2218285.1"/>
    <property type="molecule type" value="Genomic_DNA"/>
</dbReference>
<dbReference type="AlphaFoldDB" id="A0A5B2TWW0"/>